<evidence type="ECO:0000256" key="7">
    <source>
        <dbReference type="SAM" id="Phobius"/>
    </source>
</evidence>
<feature type="domain" description="Glycoside hydrolase family 29 N-terminal" evidence="8">
    <location>
        <begin position="353"/>
        <end position="446"/>
    </location>
</feature>
<dbReference type="EC" id="3.2.1.51" evidence="3"/>
<dbReference type="AlphaFoldDB" id="A0A4R7T855"/>
<evidence type="ECO:0000256" key="4">
    <source>
        <dbReference type="ARBA" id="ARBA00022729"/>
    </source>
</evidence>
<evidence type="ECO:0000256" key="2">
    <source>
        <dbReference type="ARBA" id="ARBA00007951"/>
    </source>
</evidence>
<protein>
    <recommendedName>
        <fullName evidence="3">alpha-L-fucosidase</fullName>
        <ecNumber evidence="3">3.2.1.51</ecNumber>
    </recommendedName>
</protein>
<comment type="function">
    <text evidence="1">Alpha-L-fucosidase is responsible for hydrolyzing the alpha-1,6-linked fucose joined to the reducing-end N-acetylglucosamine of the carbohydrate moieties of glycoproteins.</text>
</comment>
<dbReference type="Gene3D" id="3.20.20.80">
    <property type="entry name" value="Glycosidases"/>
    <property type="match status" value="1"/>
</dbReference>
<dbReference type="InterPro" id="IPR016286">
    <property type="entry name" value="FUC_metazoa-typ"/>
</dbReference>
<dbReference type="InterPro" id="IPR013780">
    <property type="entry name" value="Glyco_hydro_b"/>
</dbReference>
<keyword evidence="7" id="KW-0472">Membrane</keyword>
<organism evidence="9 10">
    <name type="scientific">Kribbella voronezhensis</name>
    <dbReference type="NCBI Taxonomy" id="2512212"/>
    <lineage>
        <taxon>Bacteria</taxon>
        <taxon>Bacillati</taxon>
        <taxon>Actinomycetota</taxon>
        <taxon>Actinomycetes</taxon>
        <taxon>Propionibacteriales</taxon>
        <taxon>Kribbellaceae</taxon>
        <taxon>Kribbella</taxon>
    </lineage>
</organism>
<dbReference type="PANTHER" id="PTHR10030">
    <property type="entry name" value="ALPHA-L-FUCOSIDASE"/>
    <property type="match status" value="1"/>
</dbReference>
<dbReference type="GO" id="GO:0004560">
    <property type="term" value="F:alpha-L-fucosidase activity"/>
    <property type="evidence" value="ECO:0007669"/>
    <property type="project" value="InterPro"/>
</dbReference>
<dbReference type="SUPFAM" id="SSF51445">
    <property type="entry name" value="(Trans)glycosidases"/>
    <property type="match status" value="1"/>
</dbReference>
<dbReference type="PIRSF" id="PIRSF001092">
    <property type="entry name" value="Alpha-L-fucosidase"/>
    <property type="match status" value="1"/>
</dbReference>
<feature type="domain" description="Glycoside hydrolase family 29 N-terminal" evidence="8">
    <location>
        <begin position="52"/>
        <end position="315"/>
    </location>
</feature>
<reference evidence="9 10" key="1">
    <citation type="submission" date="2019-03" db="EMBL/GenBank/DDBJ databases">
        <title>Genomic Encyclopedia of Type Strains, Phase III (KMG-III): the genomes of soil and plant-associated and newly described type strains.</title>
        <authorList>
            <person name="Whitman W."/>
        </authorList>
    </citation>
    <scope>NUCLEOTIDE SEQUENCE [LARGE SCALE GENOMIC DNA]</scope>
    <source>
        <strain evidence="9 10">VKM Ac-2575</strain>
    </source>
</reference>
<keyword evidence="6" id="KW-0326">Glycosidase</keyword>
<evidence type="ECO:0000256" key="5">
    <source>
        <dbReference type="ARBA" id="ARBA00022801"/>
    </source>
</evidence>
<name>A0A4R7T855_9ACTN</name>
<keyword evidence="5" id="KW-0378">Hydrolase</keyword>
<dbReference type="GO" id="GO:0016139">
    <property type="term" value="P:glycoside catabolic process"/>
    <property type="evidence" value="ECO:0007669"/>
    <property type="project" value="TreeGrafter"/>
</dbReference>
<evidence type="ECO:0000259" key="8">
    <source>
        <dbReference type="Pfam" id="PF01120"/>
    </source>
</evidence>
<dbReference type="InterPro" id="IPR057739">
    <property type="entry name" value="Glyco_hydro_29_N"/>
</dbReference>
<keyword evidence="4" id="KW-0732">Signal</keyword>
<proteinExistence type="inferred from homology"/>
<evidence type="ECO:0000256" key="3">
    <source>
        <dbReference type="ARBA" id="ARBA00012662"/>
    </source>
</evidence>
<dbReference type="InterPro" id="IPR000933">
    <property type="entry name" value="Glyco_hydro_29"/>
</dbReference>
<dbReference type="EMBL" id="SOCE01000001">
    <property type="protein sequence ID" value="TDU88084.1"/>
    <property type="molecule type" value="Genomic_DNA"/>
</dbReference>
<dbReference type="Proteomes" id="UP000295151">
    <property type="component" value="Unassembled WGS sequence"/>
</dbReference>
<dbReference type="PANTHER" id="PTHR10030:SF37">
    <property type="entry name" value="ALPHA-L-FUCOSIDASE-RELATED"/>
    <property type="match status" value="1"/>
</dbReference>
<keyword evidence="7" id="KW-0812">Transmembrane</keyword>
<dbReference type="Gene3D" id="2.60.40.1180">
    <property type="entry name" value="Golgi alpha-mannosidase II"/>
    <property type="match status" value="1"/>
</dbReference>
<evidence type="ECO:0000256" key="6">
    <source>
        <dbReference type="ARBA" id="ARBA00023295"/>
    </source>
</evidence>
<dbReference type="RefSeq" id="WP_166678527.1">
    <property type="nucleotide sequence ID" value="NZ_SOCE01000001.1"/>
</dbReference>
<keyword evidence="10" id="KW-1185">Reference proteome</keyword>
<dbReference type="Pfam" id="PF01120">
    <property type="entry name" value="Alpha_L_fucos"/>
    <property type="match status" value="2"/>
</dbReference>
<evidence type="ECO:0000313" key="10">
    <source>
        <dbReference type="Proteomes" id="UP000295151"/>
    </source>
</evidence>
<comment type="similarity">
    <text evidence="2">Belongs to the glycosyl hydrolase 29 family.</text>
</comment>
<dbReference type="GO" id="GO:0006004">
    <property type="term" value="P:fucose metabolic process"/>
    <property type="evidence" value="ECO:0007669"/>
    <property type="project" value="InterPro"/>
</dbReference>
<dbReference type="InterPro" id="IPR017853">
    <property type="entry name" value="GH"/>
</dbReference>
<accession>A0A4R7T855</accession>
<feature type="transmembrane region" description="Helical" evidence="7">
    <location>
        <begin position="21"/>
        <end position="44"/>
    </location>
</feature>
<keyword evidence="7" id="KW-1133">Transmembrane helix</keyword>
<gene>
    <name evidence="9" type="ORF">EV138_1623</name>
</gene>
<dbReference type="PRINTS" id="PR00741">
    <property type="entry name" value="GLHYDRLASE29"/>
</dbReference>
<dbReference type="SMART" id="SM00812">
    <property type="entry name" value="Alpha_L_fucos"/>
    <property type="match status" value="1"/>
</dbReference>
<evidence type="ECO:0000256" key="1">
    <source>
        <dbReference type="ARBA" id="ARBA00004071"/>
    </source>
</evidence>
<comment type="caution">
    <text evidence="9">The sequence shown here is derived from an EMBL/GenBank/DDBJ whole genome shotgun (WGS) entry which is preliminary data.</text>
</comment>
<evidence type="ECO:0000313" key="9">
    <source>
        <dbReference type="EMBL" id="TDU88084.1"/>
    </source>
</evidence>
<sequence>MSTESSQSQQPPKKKRHRIRRVFGGLVVLVLVLGLVFLAGTKIWSWQDGRKAEMTTSGPYTADLKSLTKHPLPKWFQDAKFGVMIHWGLYSVPGYAPTGTTFNKLLETQYDRAMTRNPYAEDYANAMKDPTSPTAKFHRERYGDAPYEDFAKTFAAGLANWNPDQWAAQFKAAGASYVVVTAKYADGYSMWPTAVRNPHAPDFHSQRDLMGELATAVRKQGLKFGMYYSGGVDWTFQQKVVQTLGDYSYLHYGEDYRRYVIDQVHELIDRYKPDILWNDISWPTGSKRLYSLIADYYNTVPEGVVDDRWRTASFGSQVMSPKPMRWGFDTLMKPLFKLPDVADGISTPGDVPHSDFRTPEYTDFDSIQTKFWQQDRGIGGSFGYNRAETEADYAKTPELIASLAKAAANNGAFLLNVGPSGGEGEIVPAQLSRLTGVGSWLRTNREAMDGTRPWTRSATTTVAGDKVVFTAKGTDLYVVVLGNPKGDVVLNDVSLTGKATRLRDNTAVQLTTGGGKTILKAAADGRYGPVFRITDGAGH</sequence>
<dbReference type="GO" id="GO:0005764">
    <property type="term" value="C:lysosome"/>
    <property type="evidence" value="ECO:0007669"/>
    <property type="project" value="TreeGrafter"/>
</dbReference>